<sequence length="89" mass="10214">MKNIELIHEPNHSLFILEINTVFSGKIEYNKKGKTLLLNHSEIPPSLRHQGIGKILVDETIAAIQQLGYSYEAQCSYIKYRLSQQNKQS</sequence>
<dbReference type="SUPFAM" id="SSF55729">
    <property type="entry name" value="Acyl-CoA N-acyltransferases (Nat)"/>
    <property type="match status" value="1"/>
</dbReference>
<dbReference type="Gene3D" id="3.40.630.30">
    <property type="match status" value="1"/>
</dbReference>
<feature type="domain" description="N-acetyltransferase" evidence="1">
    <location>
        <begin position="7"/>
        <end position="89"/>
    </location>
</feature>
<evidence type="ECO:0000313" key="2">
    <source>
        <dbReference type="EMBL" id="GGZ22388.1"/>
    </source>
</evidence>
<evidence type="ECO:0000259" key="1">
    <source>
        <dbReference type="PROSITE" id="PS51729"/>
    </source>
</evidence>
<dbReference type="InterPro" id="IPR031165">
    <property type="entry name" value="GNAT_YJDJ"/>
</dbReference>
<organism evidence="2 3">
    <name type="scientific">Echinicola pacifica</name>
    <dbReference type="NCBI Taxonomy" id="346377"/>
    <lineage>
        <taxon>Bacteria</taxon>
        <taxon>Pseudomonadati</taxon>
        <taxon>Bacteroidota</taxon>
        <taxon>Cytophagia</taxon>
        <taxon>Cytophagales</taxon>
        <taxon>Cyclobacteriaceae</taxon>
        <taxon>Echinicola</taxon>
    </lineage>
</organism>
<comment type="caution">
    <text evidence="2">The sequence shown here is derived from an EMBL/GenBank/DDBJ whole genome shotgun (WGS) entry which is preliminary data.</text>
</comment>
<dbReference type="PROSITE" id="PS51729">
    <property type="entry name" value="GNAT_YJDJ"/>
    <property type="match status" value="1"/>
</dbReference>
<dbReference type="InterPro" id="IPR016181">
    <property type="entry name" value="Acyl_CoA_acyltransferase"/>
</dbReference>
<reference evidence="2" key="1">
    <citation type="journal article" date="2014" name="Int. J. Syst. Evol. Microbiol.">
        <title>Complete genome sequence of Corynebacterium casei LMG S-19264T (=DSM 44701T), isolated from a smear-ripened cheese.</title>
        <authorList>
            <consortium name="US DOE Joint Genome Institute (JGI-PGF)"/>
            <person name="Walter F."/>
            <person name="Albersmeier A."/>
            <person name="Kalinowski J."/>
            <person name="Ruckert C."/>
        </authorList>
    </citation>
    <scope>NUCLEOTIDE SEQUENCE</scope>
    <source>
        <strain evidence="2">KCTC 12368</strain>
    </source>
</reference>
<proteinExistence type="predicted"/>
<dbReference type="RefSeq" id="WP_018472043.1">
    <property type="nucleotide sequence ID" value="NZ_BMWX01000002.1"/>
</dbReference>
<keyword evidence="3" id="KW-1185">Reference proteome</keyword>
<evidence type="ECO:0000313" key="3">
    <source>
        <dbReference type="Proteomes" id="UP000619457"/>
    </source>
</evidence>
<gene>
    <name evidence="2" type="ORF">GCM10007049_14000</name>
</gene>
<name>A0A918PVL9_9BACT</name>
<protein>
    <recommendedName>
        <fullName evidence="1">N-acetyltransferase domain-containing protein</fullName>
    </recommendedName>
</protein>
<dbReference type="EMBL" id="BMWX01000002">
    <property type="protein sequence ID" value="GGZ22388.1"/>
    <property type="molecule type" value="Genomic_DNA"/>
</dbReference>
<reference evidence="2" key="2">
    <citation type="submission" date="2020-09" db="EMBL/GenBank/DDBJ databases">
        <authorList>
            <person name="Sun Q."/>
            <person name="Kim S."/>
        </authorList>
    </citation>
    <scope>NUCLEOTIDE SEQUENCE</scope>
    <source>
        <strain evidence="2">KCTC 12368</strain>
    </source>
</reference>
<dbReference type="Proteomes" id="UP000619457">
    <property type="component" value="Unassembled WGS sequence"/>
</dbReference>
<dbReference type="AlphaFoldDB" id="A0A918PVL9"/>
<accession>A0A918PVL9</accession>
<dbReference type="Pfam" id="PF14542">
    <property type="entry name" value="Acetyltransf_CG"/>
    <property type="match status" value="1"/>
</dbReference>
<dbReference type="CDD" id="cd04301">
    <property type="entry name" value="NAT_SF"/>
    <property type="match status" value="1"/>
</dbReference>